<dbReference type="EMBL" id="BTRK01000001">
    <property type="protein sequence ID" value="GMR30453.1"/>
    <property type="molecule type" value="Genomic_DNA"/>
</dbReference>
<organism evidence="1 2">
    <name type="scientific">Pristionchus mayeri</name>
    <dbReference type="NCBI Taxonomy" id="1317129"/>
    <lineage>
        <taxon>Eukaryota</taxon>
        <taxon>Metazoa</taxon>
        <taxon>Ecdysozoa</taxon>
        <taxon>Nematoda</taxon>
        <taxon>Chromadorea</taxon>
        <taxon>Rhabditida</taxon>
        <taxon>Rhabditina</taxon>
        <taxon>Diplogasteromorpha</taxon>
        <taxon>Diplogasteroidea</taxon>
        <taxon>Neodiplogasteridae</taxon>
        <taxon>Pristionchus</taxon>
    </lineage>
</organism>
<name>A0AAN5BYY8_9BILA</name>
<accession>A0AAN5BYY8</accession>
<protein>
    <submittedName>
        <fullName evidence="1">Uncharacterized protein</fullName>
    </submittedName>
</protein>
<gene>
    <name evidence="1" type="ORF">PMAYCL1PPCAC_00648</name>
</gene>
<dbReference type="AlphaFoldDB" id="A0AAN5BYY8"/>
<dbReference type="Proteomes" id="UP001328107">
    <property type="component" value="Unassembled WGS sequence"/>
</dbReference>
<evidence type="ECO:0000313" key="1">
    <source>
        <dbReference type="EMBL" id="GMR30453.1"/>
    </source>
</evidence>
<feature type="non-terminal residue" evidence="1">
    <location>
        <position position="1"/>
    </location>
</feature>
<feature type="non-terminal residue" evidence="1">
    <location>
        <position position="288"/>
    </location>
</feature>
<dbReference type="PANTHER" id="PTHR33845:SF1">
    <property type="entry name" value="C2H2-TYPE DOMAIN-CONTAINING PROTEIN"/>
    <property type="match status" value="1"/>
</dbReference>
<proteinExistence type="predicted"/>
<evidence type="ECO:0000313" key="2">
    <source>
        <dbReference type="Proteomes" id="UP001328107"/>
    </source>
</evidence>
<sequence>DENSLNLKREHFRSKCEELEMCRRAIIEMKSHQVRSAISHKERADYVDKIEPGVALITLDWAQKMEPLHAREKQSDYYAKTGISYHIGHALTKIGDDYAEHLSVHIVGPHVPQDGSAVSMITESFLRELKQMKIHTCLIRADNAGCYRNGPLMRSLIEMQGTVGIRIEGFMYSEAQAGKSACDRGSASVKRKARDDVAANRGKVDTKENFFKLLWTGTLLKGVSVHLCTISGVKNISSKIPNITNYSSFTFEPTTIRLRRHRSIGDGILFDFSKLEKCEGNMEITKSG</sequence>
<keyword evidence="2" id="KW-1185">Reference proteome</keyword>
<reference evidence="2" key="1">
    <citation type="submission" date="2022-10" db="EMBL/GenBank/DDBJ databases">
        <title>Genome assembly of Pristionchus species.</title>
        <authorList>
            <person name="Yoshida K."/>
            <person name="Sommer R.J."/>
        </authorList>
    </citation>
    <scope>NUCLEOTIDE SEQUENCE [LARGE SCALE GENOMIC DNA]</scope>
    <source>
        <strain evidence="2">RS5460</strain>
    </source>
</reference>
<comment type="caution">
    <text evidence="1">The sequence shown here is derived from an EMBL/GenBank/DDBJ whole genome shotgun (WGS) entry which is preliminary data.</text>
</comment>
<dbReference type="PANTHER" id="PTHR33845">
    <property type="entry name" value="C2H2-TYPE DOMAIN-CONTAINING PROTEIN"/>
    <property type="match status" value="1"/>
</dbReference>